<feature type="compositionally biased region" description="Basic and acidic residues" evidence="1">
    <location>
        <begin position="527"/>
        <end position="542"/>
    </location>
</feature>
<keyword evidence="3" id="KW-1185">Reference proteome</keyword>
<feature type="region of interest" description="Disordered" evidence="1">
    <location>
        <begin position="509"/>
        <end position="543"/>
    </location>
</feature>
<dbReference type="PANTHER" id="PTHR40788:SF1">
    <property type="entry name" value="IPA PROTEIN"/>
    <property type="match status" value="1"/>
</dbReference>
<reference evidence="2" key="1">
    <citation type="journal article" date="2020" name="Stud. Mycol.">
        <title>101 Dothideomycetes genomes: a test case for predicting lifestyles and emergence of pathogens.</title>
        <authorList>
            <person name="Haridas S."/>
            <person name="Albert R."/>
            <person name="Binder M."/>
            <person name="Bloem J."/>
            <person name="Labutti K."/>
            <person name="Salamov A."/>
            <person name="Andreopoulos B."/>
            <person name="Baker S."/>
            <person name="Barry K."/>
            <person name="Bills G."/>
            <person name="Bluhm B."/>
            <person name="Cannon C."/>
            <person name="Castanera R."/>
            <person name="Culley D."/>
            <person name="Daum C."/>
            <person name="Ezra D."/>
            <person name="Gonzalez J."/>
            <person name="Henrissat B."/>
            <person name="Kuo A."/>
            <person name="Liang C."/>
            <person name="Lipzen A."/>
            <person name="Lutzoni F."/>
            <person name="Magnuson J."/>
            <person name="Mondo S."/>
            <person name="Nolan M."/>
            <person name="Ohm R."/>
            <person name="Pangilinan J."/>
            <person name="Park H.-J."/>
            <person name="Ramirez L."/>
            <person name="Alfaro M."/>
            <person name="Sun H."/>
            <person name="Tritt A."/>
            <person name="Yoshinaga Y."/>
            <person name="Zwiers L.-H."/>
            <person name="Turgeon B."/>
            <person name="Goodwin S."/>
            <person name="Spatafora J."/>
            <person name="Crous P."/>
            <person name="Grigoriev I."/>
        </authorList>
    </citation>
    <scope>NUCLEOTIDE SEQUENCE</scope>
    <source>
        <strain evidence="2">CBS 116005</strain>
    </source>
</reference>
<accession>A0A6G1L6H8</accession>
<organism evidence="2 3">
    <name type="scientific">Teratosphaeria nubilosa</name>
    <dbReference type="NCBI Taxonomy" id="161662"/>
    <lineage>
        <taxon>Eukaryota</taxon>
        <taxon>Fungi</taxon>
        <taxon>Dikarya</taxon>
        <taxon>Ascomycota</taxon>
        <taxon>Pezizomycotina</taxon>
        <taxon>Dothideomycetes</taxon>
        <taxon>Dothideomycetidae</taxon>
        <taxon>Mycosphaerellales</taxon>
        <taxon>Teratosphaeriaceae</taxon>
        <taxon>Teratosphaeria</taxon>
    </lineage>
</organism>
<protein>
    <recommendedName>
        <fullName evidence="4">Ipa protein</fullName>
    </recommendedName>
</protein>
<dbReference type="PANTHER" id="PTHR40788">
    <property type="entry name" value="CLR5 DOMAIN-CONTAINING PROTEIN-RELATED"/>
    <property type="match status" value="1"/>
</dbReference>
<dbReference type="AlphaFoldDB" id="A0A6G1L6H8"/>
<dbReference type="OrthoDB" id="2922289at2759"/>
<evidence type="ECO:0000313" key="2">
    <source>
        <dbReference type="EMBL" id="KAF2768455.1"/>
    </source>
</evidence>
<proteinExistence type="predicted"/>
<name>A0A6G1L6H8_9PEZI</name>
<dbReference type="EMBL" id="ML995844">
    <property type="protein sequence ID" value="KAF2768455.1"/>
    <property type="molecule type" value="Genomic_DNA"/>
</dbReference>
<evidence type="ECO:0000313" key="3">
    <source>
        <dbReference type="Proteomes" id="UP000799436"/>
    </source>
</evidence>
<evidence type="ECO:0008006" key="4">
    <source>
        <dbReference type="Google" id="ProtNLM"/>
    </source>
</evidence>
<evidence type="ECO:0000256" key="1">
    <source>
        <dbReference type="SAM" id="MobiDB-lite"/>
    </source>
</evidence>
<gene>
    <name evidence="2" type="ORF">EJ03DRAFT_328306</name>
</gene>
<sequence length="661" mass="74462">MREAVGDKKVLRNSRAPGLGGLRDLLPDWNLEDITTTPEFFIDRLRFRVQNDLHRQIYEGANGGPGDRQVIQRAAGLVQRRGTNKNKFAAFIDLGPEYGRYLEANGPEGRRSMESMVERSGLILPEHEASCVINRQTYTLVFYNHLMEEILDLDRESRVKNTSTKKAAKDTTDAMAKLSITPKPLKASNTEVIAQALEHRMASEYYLHLLRSEPVVLNDMVNMMFSSRPELVPDDRGRILPLMTDKYLSIALFDVMNNAIKVTVTWNYIVDLLNATNDSDDKVERALVLQELSNTCQVEYRRAQEAFRRQMSFTIGVAGKRFKRVTTGDHTKITLKGQPSDVTVSDPQLHYILRLCHHDTSHVAAVDWIKKLDDHNSRHAEDRRRLNQSQEVALGDLAIIVSFMHTLTSSIANVAVSRKPGLLFTNRMSAIDQELNNYRARVDLGDYVVPRDNLLEPGVAANALQALSEYVSGQAGASLGSLYEDMQYQCLDDIEKMYAQAKAGLKKEEQKTTYVPLPADEGPSHALRAERRREKEKTRGQEGRPYTIEVIAQPQAEVVAPAPARIKVKASVASVFNIFKKSEARGSVDWNDFAAAMAELGFSVTPKGGSVFTFNAPDASDWGEITLHRPHGSEIEGWKLLYLARRLQRRFAWDAETFEVE</sequence>
<dbReference type="Proteomes" id="UP000799436">
    <property type="component" value="Unassembled WGS sequence"/>
</dbReference>